<evidence type="ECO:0000313" key="3">
    <source>
        <dbReference type="Proteomes" id="UP001238603"/>
    </source>
</evidence>
<sequence>MSCIESGSPARRPWRCVLSGGWVLMLALAGCSNSPTSGGAAPGASTPPSTASPAPGRATGATPSPSGKAPAATPQTLGPPKKPRSHAELRRQAAQRLVAANPDRTYMGTVPEVLLAIPVLEVELTADGHVRHVKVLRRPGQALDTVQLAIDAVHRAAPFGNVSGLPRPWVFSETFLFNDQRRFKPRTLDE</sequence>
<evidence type="ECO:0000313" key="2">
    <source>
        <dbReference type="EMBL" id="MDL5033944.1"/>
    </source>
</evidence>
<keyword evidence="3" id="KW-1185">Reference proteome</keyword>
<evidence type="ECO:0008006" key="4">
    <source>
        <dbReference type="Google" id="ProtNLM"/>
    </source>
</evidence>
<evidence type="ECO:0000256" key="1">
    <source>
        <dbReference type="SAM" id="MobiDB-lite"/>
    </source>
</evidence>
<reference evidence="2 3" key="1">
    <citation type="submission" date="2023-06" db="EMBL/GenBank/DDBJ databases">
        <title>Pelomonas sp. APW6 16S ribosomal RNA gene genome sequencing and assembly.</title>
        <authorList>
            <person name="Woo H."/>
        </authorList>
    </citation>
    <scope>NUCLEOTIDE SEQUENCE [LARGE SCALE GENOMIC DNA]</scope>
    <source>
        <strain evidence="2 3">APW6</strain>
    </source>
</reference>
<organism evidence="2 3">
    <name type="scientific">Roseateles subflavus</name>
    <dbReference type="NCBI Taxonomy" id="3053353"/>
    <lineage>
        <taxon>Bacteria</taxon>
        <taxon>Pseudomonadati</taxon>
        <taxon>Pseudomonadota</taxon>
        <taxon>Betaproteobacteria</taxon>
        <taxon>Burkholderiales</taxon>
        <taxon>Sphaerotilaceae</taxon>
        <taxon>Roseateles</taxon>
    </lineage>
</organism>
<name>A0ABT7LMB0_9BURK</name>
<comment type="caution">
    <text evidence="2">The sequence shown here is derived from an EMBL/GenBank/DDBJ whole genome shotgun (WGS) entry which is preliminary data.</text>
</comment>
<protein>
    <recommendedName>
        <fullName evidence="4">TonB C-terminal domain-containing protein</fullName>
    </recommendedName>
</protein>
<gene>
    <name evidence="2" type="ORF">QRD43_18710</name>
</gene>
<feature type="compositionally biased region" description="Low complexity" evidence="1">
    <location>
        <begin position="34"/>
        <end position="59"/>
    </location>
</feature>
<accession>A0ABT7LMB0</accession>
<dbReference type="EMBL" id="JASVDS010000006">
    <property type="protein sequence ID" value="MDL5033944.1"/>
    <property type="molecule type" value="Genomic_DNA"/>
</dbReference>
<feature type="region of interest" description="Disordered" evidence="1">
    <location>
        <begin position="34"/>
        <end position="87"/>
    </location>
</feature>
<dbReference type="Proteomes" id="UP001238603">
    <property type="component" value="Unassembled WGS sequence"/>
</dbReference>
<dbReference type="RefSeq" id="WP_285984024.1">
    <property type="nucleotide sequence ID" value="NZ_JASVDS010000006.1"/>
</dbReference>
<proteinExistence type="predicted"/>